<dbReference type="RefSeq" id="XP_056490461.1">
    <property type="nucleotide sequence ID" value="XM_056627727.1"/>
</dbReference>
<protein>
    <submittedName>
        <fullName evidence="1">Uncharacterized protein</fullName>
    </submittedName>
</protein>
<sequence>MAHVPISPRVRYIAETVSRLHAQVEIQLAALVYVLISALTSSTAATAQPSLVWESYLHAAMELAPIWLRIRHIAALVLNQLALVSIRPAVWEHAAI</sequence>
<reference evidence="1" key="2">
    <citation type="journal article" date="2023" name="IMA Fungus">
        <title>Comparative genomic study of the Penicillium genus elucidates a diverse pangenome and 15 lateral gene transfer events.</title>
        <authorList>
            <person name="Petersen C."/>
            <person name="Sorensen T."/>
            <person name="Nielsen M.R."/>
            <person name="Sondergaard T.E."/>
            <person name="Sorensen J.L."/>
            <person name="Fitzpatrick D.A."/>
            <person name="Frisvad J.C."/>
            <person name="Nielsen K.L."/>
        </authorList>
    </citation>
    <scope>NUCLEOTIDE SEQUENCE</scope>
    <source>
        <strain evidence="1">IBT 29677</strain>
    </source>
</reference>
<dbReference type="Proteomes" id="UP001147747">
    <property type="component" value="Unassembled WGS sequence"/>
</dbReference>
<dbReference type="GeneID" id="81366707"/>
<evidence type="ECO:0000313" key="2">
    <source>
        <dbReference type="Proteomes" id="UP001147747"/>
    </source>
</evidence>
<accession>A0A9W9W491</accession>
<proteinExistence type="predicted"/>
<name>A0A9W9W491_9EURO</name>
<evidence type="ECO:0000313" key="1">
    <source>
        <dbReference type="EMBL" id="KAJ5403219.1"/>
    </source>
</evidence>
<reference evidence="1" key="1">
    <citation type="submission" date="2022-12" db="EMBL/GenBank/DDBJ databases">
        <authorList>
            <person name="Petersen C."/>
        </authorList>
    </citation>
    <scope>NUCLEOTIDE SEQUENCE</scope>
    <source>
        <strain evidence="1">IBT 29677</strain>
    </source>
</reference>
<organism evidence="1 2">
    <name type="scientific">Penicillium cosmopolitanum</name>
    <dbReference type="NCBI Taxonomy" id="1131564"/>
    <lineage>
        <taxon>Eukaryota</taxon>
        <taxon>Fungi</taxon>
        <taxon>Dikarya</taxon>
        <taxon>Ascomycota</taxon>
        <taxon>Pezizomycotina</taxon>
        <taxon>Eurotiomycetes</taxon>
        <taxon>Eurotiomycetidae</taxon>
        <taxon>Eurotiales</taxon>
        <taxon>Aspergillaceae</taxon>
        <taxon>Penicillium</taxon>
    </lineage>
</organism>
<comment type="caution">
    <text evidence="1">The sequence shown here is derived from an EMBL/GenBank/DDBJ whole genome shotgun (WGS) entry which is preliminary data.</text>
</comment>
<gene>
    <name evidence="1" type="ORF">N7509_003090</name>
</gene>
<keyword evidence="2" id="KW-1185">Reference proteome</keyword>
<dbReference type="EMBL" id="JAPZBU010000005">
    <property type="protein sequence ID" value="KAJ5403219.1"/>
    <property type="molecule type" value="Genomic_DNA"/>
</dbReference>
<dbReference type="AlphaFoldDB" id="A0A9W9W491"/>